<comment type="caution">
    <text evidence="3">The sequence shown here is derived from an EMBL/GenBank/DDBJ whole genome shotgun (WGS) entry which is preliminary data.</text>
</comment>
<keyword evidence="1" id="KW-0812">Transmembrane</keyword>
<dbReference type="AlphaFoldDB" id="A0A916WIP7"/>
<accession>A0A916WIP7</accession>
<dbReference type="Proteomes" id="UP000646478">
    <property type="component" value="Unassembled WGS sequence"/>
</dbReference>
<evidence type="ECO:0000313" key="4">
    <source>
        <dbReference type="Proteomes" id="UP000646478"/>
    </source>
</evidence>
<keyword evidence="1" id="KW-1133">Transmembrane helix</keyword>
<organism evidence="3 4">
    <name type="scientific">Brucella endophytica</name>
    <dbReference type="NCBI Taxonomy" id="1963359"/>
    <lineage>
        <taxon>Bacteria</taxon>
        <taxon>Pseudomonadati</taxon>
        <taxon>Pseudomonadota</taxon>
        <taxon>Alphaproteobacteria</taxon>
        <taxon>Hyphomicrobiales</taxon>
        <taxon>Brucellaceae</taxon>
        <taxon>Brucella/Ochrobactrum group</taxon>
        <taxon>Brucella</taxon>
    </lineage>
</organism>
<dbReference type="EMBL" id="BMHH01000013">
    <property type="protein sequence ID" value="GGB01075.1"/>
    <property type="molecule type" value="Genomic_DNA"/>
</dbReference>
<gene>
    <name evidence="3" type="ORF">GCM10011491_31520</name>
</gene>
<keyword evidence="4" id="KW-1185">Reference proteome</keyword>
<proteinExistence type="predicted"/>
<dbReference type="PANTHER" id="PTHR30336">
    <property type="entry name" value="INNER MEMBRANE PROTEIN, PROBABLE PERMEASE"/>
    <property type="match status" value="1"/>
</dbReference>
<keyword evidence="1" id="KW-0472">Membrane</keyword>
<evidence type="ECO:0000313" key="3">
    <source>
        <dbReference type="EMBL" id="GGB01075.1"/>
    </source>
</evidence>
<dbReference type="GO" id="GO:0043164">
    <property type="term" value="P:Gram-negative-bacterium-type cell wall biogenesis"/>
    <property type="evidence" value="ECO:0007669"/>
    <property type="project" value="TreeGrafter"/>
</dbReference>
<protein>
    <submittedName>
        <fullName evidence="3">Membrane protein</fullName>
    </submittedName>
</protein>
<evidence type="ECO:0000256" key="1">
    <source>
        <dbReference type="SAM" id="Phobius"/>
    </source>
</evidence>
<feature type="transmembrane region" description="Helical" evidence="1">
    <location>
        <begin position="28"/>
        <end position="49"/>
    </location>
</feature>
<reference evidence="3" key="2">
    <citation type="submission" date="2020-09" db="EMBL/GenBank/DDBJ databases">
        <authorList>
            <person name="Sun Q."/>
            <person name="Zhou Y."/>
        </authorList>
    </citation>
    <scope>NUCLEOTIDE SEQUENCE</scope>
    <source>
        <strain evidence="3">CGMCC 1.15082</strain>
    </source>
</reference>
<dbReference type="Gene3D" id="3.40.50.620">
    <property type="entry name" value="HUPs"/>
    <property type="match status" value="1"/>
</dbReference>
<dbReference type="GO" id="GO:0005886">
    <property type="term" value="C:plasma membrane"/>
    <property type="evidence" value="ECO:0007669"/>
    <property type="project" value="TreeGrafter"/>
</dbReference>
<reference evidence="3" key="1">
    <citation type="journal article" date="2014" name="Int. J. Syst. Evol. Microbiol.">
        <title>Complete genome sequence of Corynebacterium casei LMG S-19264T (=DSM 44701T), isolated from a smear-ripened cheese.</title>
        <authorList>
            <consortium name="US DOE Joint Genome Institute (JGI-PGF)"/>
            <person name="Walter F."/>
            <person name="Albersmeier A."/>
            <person name="Kalinowski J."/>
            <person name="Ruckert C."/>
        </authorList>
    </citation>
    <scope>NUCLEOTIDE SEQUENCE</scope>
    <source>
        <strain evidence="3">CGMCC 1.15082</strain>
    </source>
</reference>
<feature type="domain" description="DUF218" evidence="2">
    <location>
        <begin position="69"/>
        <end position="231"/>
    </location>
</feature>
<sequence>MSLPILFILLVAVAFCVAFGLRRAAGTLLGLTLALFLAIGCGPVPSFLLTRLQAPFVTPSPVEWRQRNVIVLLGGGAEKVADTQRVEPQFFAYTRIVKAVSLYNECRKTATDCKILVTGGDASKTGESEAAVYSGLLTQLGVAASDVIEEAKSMNTWQNAEFSSRLLENLKPDRIVLVTSGIHMRRSELYFSHFGVDATPERADYTSAILSPLPLAYNFALMDFALHEYTGIARFRLYNALGWNPARSRPGQA</sequence>
<dbReference type="CDD" id="cd06259">
    <property type="entry name" value="YdcF-like"/>
    <property type="match status" value="1"/>
</dbReference>
<evidence type="ECO:0000259" key="2">
    <source>
        <dbReference type="Pfam" id="PF02698"/>
    </source>
</evidence>
<dbReference type="InterPro" id="IPR051599">
    <property type="entry name" value="Cell_Envelope_Assoc"/>
</dbReference>
<dbReference type="PANTHER" id="PTHR30336:SF4">
    <property type="entry name" value="ENVELOPE BIOGENESIS FACTOR ELYC"/>
    <property type="match status" value="1"/>
</dbReference>
<dbReference type="Pfam" id="PF02698">
    <property type="entry name" value="DUF218"/>
    <property type="match status" value="1"/>
</dbReference>
<dbReference type="InterPro" id="IPR003848">
    <property type="entry name" value="DUF218"/>
</dbReference>
<name>A0A916WIP7_9HYPH</name>
<dbReference type="InterPro" id="IPR014729">
    <property type="entry name" value="Rossmann-like_a/b/a_fold"/>
</dbReference>
<dbReference type="GO" id="GO:0000270">
    <property type="term" value="P:peptidoglycan metabolic process"/>
    <property type="evidence" value="ECO:0007669"/>
    <property type="project" value="TreeGrafter"/>
</dbReference>